<evidence type="ECO:0000256" key="4">
    <source>
        <dbReference type="ARBA" id="ARBA00022448"/>
    </source>
</evidence>
<evidence type="ECO:0000256" key="6">
    <source>
        <dbReference type="ARBA" id="ARBA00022892"/>
    </source>
</evidence>
<dbReference type="GO" id="GO:0015031">
    <property type="term" value="P:protein transport"/>
    <property type="evidence" value="ECO:0007669"/>
    <property type="project" value="UniProtKB-UniRule"/>
</dbReference>
<accession>A0AAD9IFK3</accession>
<evidence type="ECO:0000256" key="8">
    <source>
        <dbReference type="ARBA" id="ARBA00023034"/>
    </source>
</evidence>
<dbReference type="GO" id="GO:0006890">
    <property type="term" value="P:retrograde vesicle-mediated transport, Golgi to endoplasmic reticulum"/>
    <property type="evidence" value="ECO:0007669"/>
    <property type="project" value="UniProtKB-UniRule"/>
</dbReference>
<dbReference type="PIRSF" id="PIRSF016478">
    <property type="entry name" value="Coatomer_esu"/>
    <property type="match status" value="1"/>
</dbReference>
<dbReference type="GO" id="GO:0006888">
    <property type="term" value="P:endoplasmic reticulum to Golgi vesicle-mediated transport"/>
    <property type="evidence" value="ECO:0007669"/>
    <property type="project" value="TreeGrafter"/>
</dbReference>
<evidence type="ECO:0000256" key="7">
    <source>
        <dbReference type="ARBA" id="ARBA00022927"/>
    </source>
</evidence>
<keyword evidence="4 12" id="KW-0813">Transport</keyword>
<keyword evidence="9 12" id="KW-0472">Membrane</keyword>
<evidence type="ECO:0000313" key="14">
    <source>
        <dbReference type="Proteomes" id="UP001255856"/>
    </source>
</evidence>
<dbReference type="PANTHER" id="PTHR10805">
    <property type="entry name" value="COATOMER SUBUNIT EPSILON"/>
    <property type="match status" value="1"/>
</dbReference>
<dbReference type="GO" id="GO:0030126">
    <property type="term" value="C:COPI vesicle coat"/>
    <property type="evidence" value="ECO:0007669"/>
    <property type="project" value="TreeGrafter"/>
</dbReference>
<dbReference type="GO" id="GO:0005198">
    <property type="term" value="F:structural molecule activity"/>
    <property type="evidence" value="ECO:0007669"/>
    <property type="project" value="UniProtKB-UniRule"/>
</dbReference>
<protein>
    <recommendedName>
        <fullName evidence="12">Coatomer subunit epsilon</fullName>
    </recommendedName>
</protein>
<proteinExistence type="inferred from homology"/>
<keyword evidence="5 12" id="KW-0963">Cytoplasm</keyword>
<keyword evidence="7 12" id="KW-0653">Protein transport</keyword>
<evidence type="ECO:0000256" key="2">
    <source>
        <dbReference type="ARBA" id="ARBA00004347"/>
    </source>
</evidence>
<comment type="caution">
    <text evidence="13">The sequence shown here is derived from an EMBL/GenBank/DDBJ whole genome shotgun (WGS) entry which is preliminary data.</text>
</comment>
<keyword evidence="10 12" id="KW-0968">Cytoplasmic vesicle</keyword>
<comment type="function">
    <text evidence="11 12">The coatomer is a cytosolic protein complex that binds to dilysine motifs and reversibly associates with Golgi non-clathrin-coated vesicles, which further mediate biosynthetic protein transport from the ER, via the Golgi up to the trans Golgi network. The coatomer complex is required for budding from Golgi membranes, and is essential for the retrograde Golgi-to-ER transport of dilysine-tagged proteins.</text>
</comment>
<evidence type="ECO:0000313" key="13">
    <source>
        <dbReference type="EMBL" id="KAK2077494.1"/>
    </source>
</evidence>
<evidence type="ECO:0000256" key="3">
    <source>
        <dbReference type="ARBA" id="ARBA00008827"/>
    </source>
</evidence>
<gene>
    <name evidence="13" type="ORF">QBZ16_004339</name>
</gene>
<keyword evidence="6 12" id="KW-0931">ER-Golgi transport</keyword>
<evidence type="ECO:0000256" key="10">
    <source>
        <dbReference type="ARBA" id="ARBA00023329"/>
    </source>
</evidence>
<dbReference type="EMBL" id="JASFZW010000006">
    <property type="protein sequence ID" value="KAK2077494.1"/>
    <property type="molecule type" value="Genomic_DNA"/>
</dbReference>
<keyword evidence="14" id="KW-1185">Reference proteome</keyword>
<evidence type="ECO:0000256" key="11">
    <source>
        <dbReference type="ARBA" id="ARBA00025582"/>
    </source>
</evidence>
<comment type="similarity">
    <text evidence="3 12">Belongs to the COPE family.</text>
</comment>
<reference evidence="13" key="1">
    <citation type="submission" date="2021-01" db="EMBL/GenBank/DDBJ databases">
        <authorList>
            <person name="Eckstrom K.M.E."/>
        </authorList>
    </citation>
    <scope>NUCLEOTIDE SEQUENCE</scope>
    <source>
        <strain evidence="13">UVCC 0001</strain>
    </source>
</reference>
<sequence length="290" mass="30855">MASPDPLFTVRNNFYLGAYQTAISDASHLTGLTGEQKLERDVFVYRSYVELGSYEMVLSEIGPDAGPALSAVRLLAQYLKGGDAAGALEAVTAGLADPSSASNPTFLWVAAQVRFLEGDVPGALAVAGPARSLELLALSVQALLSIYRPDAAEKQLRTMSSLDDDATLTQLATAWVGLARGGARAREASAIFQELGDRFSWTPRLHAGLAAAQMRMGQWEEAEAELMQATEKNPKDPDVLANLVVVSLNLGKPATRHLALLRDVAPRHALLAKRDAAEEAFNRAASAVVA</sequence>
<comment type="subcellular location">
    <subcellularLocation>
        <location evidence="2">Cytoplasmic vesicle</location>
        <location evidence="2">COPI-coated vesicle membrane</location>
        <topology evidence="2">Peripheral membrane protein</topology>
        <orientation evidence="2">Cytoplasmic side</orientation>
    </subcellularLocation>
    <subcellularLocation>
        <location evidence="1">Golgi apparatus membrane</location>
        <topology evidence="1">Peripheral membrane protein</topology>
        <orientation evidence="1">Cytoplasmic side</orientation>
    </subcellularLocation>
</comment>
<dbReference type="InterPro" id="IPR011990">
    <property type="entry name" value="TPR-like_helical_dom_sf"/>
</dbReference>
<dbReference type="GO" id="GO:0006891">
    <property type="term" value="P:intra-Golgi vesicle-mediated transport"/>
    <property type="evidence" value="ECO:0007669"/>
    <property type="project" value="TreeGrafter"/>
</dbReference>
<evidence type="ECO:0000256" key="9">
    <source>
        <dbReference type="ARBA" id="ARBA00023136"/>
    </source>
</evidence>
<dbReference type="AlphaFoldDB" id="A0AAD9IFK3"/>
<dbReference type="SUPFAM" id="SSF48452">
    <property type="entry name" value="TPR-like"/>
    <property type="match status" value="1"/>
</dbReference>
<evidence type="ECO:0000256" key="1">
    <source>
        <dbReference type="ARBA" id="ARBA00004255"/>
    </source>
</evidence>
<dbReference type="InterPro" id="IPR006822">
    <property type="entry name" value="Coatomer_esu"/>
</dbReference>
<dbReference type="PANTHER" id="PTHR10805:SF0">
    <property type="entry name" value="COATOMER SUBUNIT EPSILON"/>
    <property type="match status" value="1"/>
</dbReference>
<dbReference type="Proteomes" id="UP001255856">
    <property type="component" value="Unassembled WGS sequence"/>
</dbReference>
<keyword evidence="8 12" id="KW-0333">Golgi apparatus</keyword>
<dbReference type="GO" id="GO:0000139">
    <property type="term" value="C:Golgi membrane"/>
    <property type="evidence" value="ECO:0007669"/>
    <property type="project" value="UniProtKB-SubCell"/>
</dbReference>
<name>A0AAD9IFK3_PROWI</name>
<organism evidence="13 14">
    <name type="scientific">Prototheca wickerhamii</name>
    <dbReference type="NCBI Taxonomy" id="3111"/>
    <lineage>
        <taxon>Eukaryota</taxon>
        <taxon>Viridiplantae</taxon>
        <taxon>Chlorophyta</taxon>
        <taxon>core chlorophytes</taxon>
        <taxon>Trebouxiophyceae</taxon>
        <taxon>Chlorellales</taxon>
        <taxon>Chlorellaceae</taxon>
        <taxon>Prototheca</taxon>
    </lineage>
</organism>
<evidence type="ECO:0000256" key="12">
    <source>
        <dbReference type="PIRNR" id="PIRNR016478"/>
    </source>
</evidence>
<dbReference type="Pfam" id="PF04733">
    <property type="entry name" value="Coatomer_E"/>
    <property type="match status" value="1"/>
</dbReference>
<evidence type="ECO:0000256" key="5">
    <source>
        <dbReference type="ARBA" id="ARBA00022490"/>
    </source>
</evidence>
<dbReference type="Gene3D" id="1.25.40.10">
    <property type="entry name" value="Tetratricopeptide repeat domain"/>
    <property type="match status" value="1"/>
</dbReference>